<name>A0ACC0VZA9_9STRA</name>
<comment type="caution">
    <text evidence="1">The sequence shown here is derived from an EMBL/GenBank/DDBJ whole genome shotgun (WGS) entry which is preliminary data.</text>
</comment>
<sequence length="103" mass="11185">MGTLEMPDKDATLHCVATVLISHLTAASSRPPVPLLPCLCPHAGAPSVRELAAFIKRILKLAKRAAECIIMTLVCVERSLGNPARDVAPHGRLLPHLKVKRYF</sequence>
<evidence type="ECO:0000313" key="2">
    <source>
        <dbReference type="Proteomes" id="UP001163321"/>
    </source>
</evidence>
<reference evidence="1 2" key="1">
    <citation type="journal article" date="2022" name="bioRxiv">
        <title>The genome of the oomycete Peronosclerospora sorghi, a cosmopolitan pathogen of maize and sorghum, is inflated with dispersed pseudogenes.</title>
        <authorList>
            <person name="Fletcher K."/>
            <person name="Martin F."/>
            <person name="Isakeit T."/>
            <person name="Cavanaugh K."/>
            <person name="Magill C."/>
            <person name="Michelmore R."/>
        </authorList>
    </citation>
    <scope>NUCLEOTIDE SEQUENCE [LARGE SCALE GENOMIC DNA]</scope>
    <source>
        <strain evidence="1">P6</strain>
    </source>
</reference>
<organism evidence="1 2">
    <name type="scientific">Peronosclerospora sorghi</name>
    <dbReference type="NCBI Taxonomy" id="230839"/>
    <lineage>
        <taxon>Eukaryota</taxon>
        <taxon>Sar</taxon>
        <taxon>Stramenopiles</taxon>
        <taxon>Oomycota</taxon>
        <taxon>Peronosporomycetes</taxon>
        <taxon>Peronosporales</taxon>
        <taxon>Peronosporaceae</taxon>
        <taxon>Peronosclerospora</taxon>
    </lineage>
</organism>
<dbReference type="Proteomes" id="UP001163321">
    <property type="component" value="Chromosome 5"/>
</dbReference>
<proteinExistence type="predicted"/>
<gene>
    <name evidence="1" type="ORF">PsorP6_009440</name>
</gene>
<evidence type="ECO:0000313" key="1">
    <source>
        <dbReference type="EMBL" id="KAI9911270.1"/>
    </source>
</evidence>
<dbReference type="EMBL" id="CM047584">
    <property type="protein sequence ID" value="KAI9911270.1"/>
    <property type="molecule type" value="Genomic_DNA"/>
</dbReference>
<accession>A0ACC0VZA9</accession>
<protein>
    <submittedName>
        <fullName evidence="1">Uncharacterized protein</fullName>
    </submittedName>
</protein>
<keyword evidence="2" id="KW-1185">Reference proteome</keyword>